<evidence type="ECO:0000313" key="1">
    <source>
        <dbReference type="EMBL" id="WHY49674.1"/>
    </source>
</evidence>
<organism evidence="1 2">
    <name type="scientific">Lysinibacillus pakistanensis</name>
    <dbReference type="NCBI Taxonomy" id="759811"/>
    <lineage>
        <taxon>Bacteria</taxon>
        <taxon>Bacillati</taxon>
        <taxon>Bacillota</taxon>
        <taxon>Bacilli</taxon>
        <taxon>Bacillales</taxon>
        <taxon>Bacillaceae</taxon>
        <taxon>Lysinibacillus</taxon>
    </lineage>
</organism>
<name>A0AAX3WPQ0_9BACI</name>
<protein>
    <recommendedName>
        <fullName evidence="3">DUF4178 domain-containing protein</fullName>
    </recommendedName>
</protein>
<sequence>MNIPIPTYLQPFAENVQHLNEVESQLQLSSCTGNQQFEIWYYGDMLSLEGEVMPFITGTTAKIIAKDPLTAEEILLFDGTMHGYNALFCDEYTEEQRVNRSLQKYNMPATEIVLSFFYNIDFDEEEDDYEIDDQGYVQLISGETADWDTIKRNGYDALAFYFKKEDGTLLAFAQEELA</sequence>
<evidence type="ECO:0000313" key="2">
    <source>
        <dbReference type="Proteomes" id="UP001178322"/>
    </source>
</evidence>
<accession>A0AAX3WPQ0</accession>
<dbReference type="Proteomes" id="UP001178322">
    <property type="component" value="Chromosome"/>
</dbReference>
<dbReference type="EMBL" id="CP126101">
    <property type="protein sequence ID" value="WHY49674.1"/>
    <property type="molecule type" value="Genomic_DNA"/>
</dbReference>
<gene>
    <name evidence="1" type="ORF">QNH24_15155</name>
</gene>
<proteinExistence type="predicted"/>
<dbReference type="AlphaFoldDB" id="A0AAX3WPQ0"/>
<evidence type="ECO:0008006" key="3">
    <source>
        <dbReference type="Google" id="ProtNLM"/>
    </source>
</evidence>
<dbReference type="RefSeq" id="WP_283868408.1">
    <property type="nucleotide sequence ID" value="NZ_CP126101.1"/>
</dbReference>
<reference evidence="1" key="1">
    <citation type="submission" date="2023-05" db="EMBL/GenBank/DDBJ databases">
        <title>Comparative genomics of Bacillaceae isolates and their secondary metabolite potential.</title>
        <authorList>
            <person name="Song L."/>
            <person name="Nielsen L.J."/>
            <person name="Mohite O."/>
            <person name="Xu X."/>
            <person name="Weber T."/>
            <person name="Kovacs A.T."/>
        </authorList>
    </citation>
    <scope>NUCLEOTIDE SEQUENCE</scope>
    <source>
        <strain evidence="1">LY1</strain>
    </source>
</reference>